<dbReference type="VEuPathDB" id="FungiDB:RhiirFUN_000673"/>
<gene>
    <name evidence="1" type="ORF">RhiirA4_482796</name>
</gene>
<comment type="caution">
    <text evidence="1">The sequence shown here is derived from an EMBL/GenBank/DDBJ whole genome shotgun (WGS) entry which is preliminary data.</text>
</comment>
<proteinExistence type="predicted"/>
<dbReference type="Proteomes" id="UP000234323">
    <property type="component" value="Unassembled WGS sequence"/>
</dbReference>
<dbReference type="EMBL" id="LLXI01003757">
    <property type="protein sequence ID" value="PKY59774.1"/>
    <property type="molecule type" value="Genomic_DNA"/>
</dbReference>
<keyword evidence="2" id="KW-1185">Reference proteome</keyword>
<name>A0A2I1HLM6_9GLOM</name>
<dbReference type="VEuPathDB" id="FungiDB:RhiirA1_510997"/>
<reference evidence="1 2" key="1">
    <citation type="submission" date="2015-10" db="EMBL/GenBank/DDBJ databases">
        <title>Genome analyses suggest a sexual origin of heterokaryosis in a supposedly ancient asexual fungus.</title>
        <authorList>
            <person name="Ropars J."/>
            <person name="Sedzielewska K."/>
            <person name="Noel J."/>
            <person name="Charron P."/>
            <person name="Farinelli L."/>
            <person name="Marton T."/>
            <person name="Kruger M."/>
            <person name="Pelin A."/>
            <person name="Brachmann A."/>
            <person name="Corradi N."/>
        </authorList>
    </citation>
    <scope>NUCLEOTIDE SEQUENCE [LARGE SCALE GENOMIC DNA]</scope>
    <source>
        <strain evidence="1 2">A4</strain>
    </source>
</reference>
<protein>
    <submittedName>
        <fullName evidence="1">Uncharacterized protein</fullName>
    </submittedName>
</protein>
<accession>A0A2I1HLM6</accession>
<dbReference type="VEuPathDB" id="FungiDB:FUN_020479"/>
<evidence type="ECO:0000313" key="1">
    <source>
        <dbReference type="EMBL" id="PKY59774.1"/>
    </source>
</evidence>
<evidence type="ECO:0000313" key="2">
    <source>
        <dbReference type="Proteomes" id="UP000234323"/>
    </source>
</evidence>
<sequence length="568" mass="68410">MVNTKMYLYIIKWSDGQESQSFPNYCVKSFVDHTFSQQKYLSDLLSLRFVVTESIEDLTQKNEYDNAVVSWLCQCSNIEKTKTYSPESFREYLEKNPTNFLTLCFSCNELCPIFNISLRTLFYEPQTEYFINFGNENVYLIIYYLKFLFRDGRYKVCGIWSCQSCEYSDERETTFSVGMKSFESYLEKANDFFWEKCLKCRNKCQISSFHLLKQKSSKFEELCSITEIVRNLIDNNKYQIYGYWLCRLWKCRHELQCKSTFNCRYKWYSQHKWQCQHEPKCNGPWSMFQCRNKECKCLVKRDWKCKDLRLNGSELHCEKKFCRCKQYHDSKCKDNWLNKNKWQCQHVQKCKTERECKRDWLCLNELKSEKYTQELLKKHLKKSPSEQYEFFRRDCKECGKSGQISSFRLYTLQENALYEDESEGNKNPSLTPIPAVDICSPLESTSLPAGRLSEIQTQTPTVEIVCHLVWNNHYRVFGEWMCRNPCHRTWPSSYTWIKLHKFIDKFPVENLNRNDFYMQSCKNCEQPGNRLLKYEHLKEAEEINHHKRYLCKKCRYGEICHKTGDYFC</sequence>
<dbReference type="AlphaFoldDB" id="A0A2I1HLM6"/>
<organism evidence="1 2">
    <name type="scientific">Rhizophagus irregularis</name>
    <dbReference type="NCBI Taxonomy" id="588596"/>
    <lineage>
        <taxon>Eukaryota</taxon>
        <taxon>Fungi</taxon>
        <taxon>Fungi incertae sedis</taxon>
        <taxon>Mucoromycota</taxon>
        <taxon>Glomeromycotina</taxon>
        <taxon>Glomeromycetes</taxon>
        <taxon>Glomerales</taxon>
        <taxon>Glomeraceae</taxon>
        <taxon>Rhizophagus</taxon>
    </lineage>
</organism>